<dbReference type="AlphaFoldDB" id="A0A5C6RPP2"/>
<dbReference type="RefSeq" id="WP_147101554.1">
    <property type="nucleotide sequence ID" value="NZ_VOOS01000005.1"/>
</dbReference>
<proteinExistence type="inferred from homology"/>
<evidence type="ECO:0000313" key="4">
    <source>
        <dbReference type="EMBL" id="TXB64316.1"/>
    </source>
</evidence>
<reference evidence="4 5" key="1">
    <citation type="submission" date="2019-08" db="EMBL/GenBank/DDBJ databases">
        <title>Genome of Vicingus serpentipes NCIMB 15042.</title>
        <authorList>
            <person name="Bowman J.P."/>
        </authorList>
    </citation>
    <scope>NUCLEOTIDE SEQUENCE [LARGE SCALE GENOMIC DNA]</scope>
    <source>
        <strain evidence="4 5">NCIMB 15042</strain>
    </source>
</reference>
<dbReference type="InterPro" id="IPR036291">
    <property type="entry name" value="NAD(P)-bd_dom_sf"/>
</dbReference>
<dbReference type="InterPro" id="IPR000683">
    <property type="entry name" value="Gfo/Idh/MocA-like_OxRdtase_N"/>
</dbReference>
<evidence type="ECO:0000256" key="2">
    <source>
        <dbReference type="ARBA" id="ARBA00023002"/>
    </source>
</evidence>
<dbReference type="GO" id="GO:0000166">
    <property type="term" value="F:nucleotide binding"/>
    <property type="evidence" value="ECO:0007669"/>
    <property type="project" value="InterPro"/>
</dbReference>
<feature type="domain" description="Gfo/Idh/MocA-like oxidoreductase N-terminal" evidence="3">
    <location>
        <begin position="24"/>
        <end position="138"/>
    </location>
</feature>
<name>A0A5C6RPP2_9FLAO</name>
<evidence type="ECO:0000313" key="5">
    <source>
        <dbReference type="Proteomes" id="UP000321721"/>
    </source>
</evidence>
<dbReference type="Pfam" id="PF01408">
    <property type="entry name" value="GFO_IDH_MocA"/>
    <property type="match status" value="1"/>
</dbReference>
<dbReference type="Proteomes" id="UP000321721">
    <property type="component" value="Unassembled WGS sequence"/>
</dbReference>
<protein>
    <submittedName>
        <fullName evidence="4">Gfo/Idh/MocA family oxidoreductase</fullName>
    </submittedName>
</protein>
<dbReference type="PANTHER" id="PTHR43708:SF5">
    <property type="entry name" value="CONSERVED EXPRESSED OXIDOREDUCTASE (EUROFUNG)-RELATED"/>
    <property type="match status" value="1"/>
</dbReference>
<dbReference type="OrthoDB" id="9795543at2"/>
<comment type="caution">
    <text evidence="4">The sequence shown here is derived from an EMBL/GenBank/DDBJ whole genome shotgun (WGS) entry which is preliminary data.</text>
</comment>
<organism evidence="4 5">
    <name type="scientific">Vicingus serpentipes</name>
    <dbReference type="NCBI Taxonomy" id="1926625"/>
    <lineage>
        <taxon>Bacteria</taxon>
        <taxon>Pseudomonadati</taxon>
        <taxon>Bacteroidota</taxon>
        <taxon>Flavobacteriia</taxon>
        <taxon>Flavobacteriales</taxon>
        <taxon>Vicingaceae</taxon>
        <taxon>Vicingus</taxon>
    </lineage>
</organism>
<dbReference type="PANTHER" id="PTHR43708">
    <property type="entry name" value="CONSERVED EXPRESSED OXIDOREDUCTASE (EUROFUNG)"/>
    <property type="match status" value="1"/>
</dbReference>
<dbReference type="Gene3D" id="3.30.360.10">
    <property type="entry name" value="Dihydrodipicolinate Reductase, domain 2"/>
    <property type="match status" value="1"/>
</dbReference>
<dbReference type="EMBL" id="VOOS01000005">
    <property type="protein sequence ID" value="TXB64316.1"/>
    <property type="molecule type" value="Genomic_DNA"/>
</dbReference>
<dbReference type="Gene3D" id="3.40.50.720">
    <property type="entry name" value="NAD(P)-binding Rossmann-like Domain"/>
    <property type="match status" value="1"/>
</dbReference>
<gene>
    <name evidence="4" type="ORF">FRY74_11025</name>
</gene>
<dbReference type="InterPro" id="IPR051317">
    <property type="entry name" value="Gfo/Idh/MocA_oxidoreduct"/>
</dbReference>
<sequence>MNGIIERYKKIRKKGMLEKKFKGKYAFVGIGNHSINNLYPVLNYLNVDLKYIVVRSEDTKQLVENNFNNVIATSNLGEVLKDNEIKGVFVSAHPSAHFSLAKQILAANKNLFIEKPPCSSQNELNELIAAEKTSSATALTGLQRRYAPLFNILAKKVTNASYYTLKYKTGGYPEGDELLDLFIHPLDALFYLFGDGSVENIKVVKGKGTIVYLAQVQHQNGICGTIEFSTSHSWTEAQDILTVTTPKGEYITDNTSKLVFNSSPTVMMNIPLEKVKGFTPQSTTLYQQNSFLPVKEHNQLYSAGYFNELESFLQICESGNSSNNSEFKALIPTFKAIEALRKAKA</sequence>
<accession>A0A5C6RPP2</accession>
<evidence type="ECO:0000256" key="1">
    <source>
        <dbReference type="ARBA" id="ARBA00010928"/>
    </source>
</evidence>
<evidence type="ECO:0000259" key="3">
    <source>
        <dbReference type="Pfam" id="PF01408"/>
    </source>
</evidence>
<dbReference type="SUPFAM" id="SSF51735">
    <property type="entry name" value="NAD(P)-binding Rossmann-fold domains"/>
    <property type="match status" value="1"/>
</dbReference>
<comment type="similarity">
    <text evidence="1">Belongs to the Gfo/Idh/MocA family.</text>
</comment>
<keyword evidence="2" id="KW-0560">Oxidoreductase</keyword>
<dbReference type="SUPFAM" id="SSF55347">
    <property type="entry name" value="Glyceraldehyde-3-phosphate dehydrogenase-like, C-terminal domain"/>
    <property type="match status" value="1"/>
</dbReference>
<keyword evidence="5" id="KW-1185">Reference proteome</keyword>
<dbReference type="GO" id="GO:0016491">
    <property type="term" value="F:oxidoreductase activity"/>
    <property type="evidence" value="ECO:0007669"/>
    <property type="project" value="UniProtKB-KW"/>
</dbReference>